<dbReference type="RefSeq" id="WP_425517928.1">
    <property type="nucleotide sequence ID" value="NZ_AP023359.1"/>
</dbReference>
<evidence type="ECO:0000313" key="2">
    <source>
        <dbReference type="EMBL" id="BCJ67066.1"/>
    </source>
</evidence>
<sequence length="180" mass="17610">MTAGGARPAGVAPDPRTGLVDRLKAGGWTLATAESLTGGLLAATLVEVPGVSAVFRGGLVVYATDLKASLAGVPDGLLADRGPVDPDVALALADGARAACGADWGVATTGVAGPEPQDGKPVGLVYVAVAGPWGATVRRLTLDGNRAAVRGGAVDAALRLLDRQLAAAPVGGGDRLSESG</sequence>
<dbReference type="InterPro" id="IPR008136">
    <property type="entry name" value="CinA_C"/>
</dbReference>
<accession>A0A810N112</accession>
<dbReference type="EMBL" id="AP023359">
    <property type="protein sequence ID" value="BCJ67066.1"/>
    <property type="molecule type" value="Genomic_DNA"/>
</dbReference>
<dbReference type="AlphaFoldDB" id="A0A810N112"/>
<gene>
    <name evidence="2" type="ORF">Prubr_40870</name>
</gene>
<protein>
    <submittedName>
        <fullName evidence="2">Competence damage-inducible protein A</fullName>
    </submittedName>
</protein>
<dbReference type="Pfam" id="PF02464">
    <property type="entry name" value="CinA"/>
    <property type="match status" value="1"/>
</dbReference>
<proteinExistence type="predicted"/>
<evidence type="ECO:0000313" key="3">
    <source>
        <dbReference type="Proteomes" id="UP000680866"/>
    </source>
</evidence>
<dbReference type="SUPFAM" id="SSF142433">
    <property type="entry name" value="CinA-like"/>
    <property type="match status" value="1"/>
</dbReference>
<evidence type="ECO:0000259" key="1">
    <source>
        <dbReference type="Pfam" id="PF02464"/>
    </source>
</evidence>
<dbReference type="Gene3D" id="3.90.950.20">
    <property type="entry name" value="CinA-like"/>
    <property type="match status" value="1"/>
</dbReference>
<keyword evidence="3" id="KW-1185">Reference proteome</keyword>
<dbReference type="InterPro" id="IPR036653">
    <property type="entry name" value="CinA-like_C"/>
</dbReference>
<reference evidence="2" key="1">
    <citation type="submission" date="2020-08" db="EMBL/GenBank/DDBJ databases">
        <title>Whole genome shotgun sequence of Polymorphospora rubra NBRC 101157.</title>
        <authorList>
            <person name="Komaki H."/>
            <person name="Tamura T."/>
        </authorList>
    </citation>
    <scope>NUCLEOTIDE SEQUENCE</scope>
    <source>
        <strain evidence="2">NBRC 101157</strain>
    </source>
</reference>
<name>A0A810N112_9ACTN</name>
<dbReference type="Proteomes" id="UP000680866">
    <property type="component" value="Chromosome"/>
</dbReference>
<dbReference type="KEGG" id="pry:Prubr_40870"/>
<organism evidence="2 3">
    <name type="scientific">Polymorphospora rubra</name>
    <dbReference type="NCBI Taxonomy" id="338584"/>
    <lineage>
        <taxon>Bacteria</taxon>
        <taxon>Bacillati</taxon>
        <taxon>Actinomycetota</taxon>
        <taxon>Actinomycetes</taxon>
        <taxon>Micromonosporales</taxon>
        <taxon>Micromonosporaceae</taxon>
        <taxon>Polymorphospora</taxon>
    </lineage>
</organism>
<feature type="domain" description="CinA C-terminal" evidence="1">
    <location>
        <begin position="19"/>
        <end position="164"/>
    </location>
</feature>
<dbReference type="NCBIfam" id="TIGR00199">
    <property type="entry name" value="PncC_domain"/>
    <property type="match status" value="1"/>
</dbReference>